<reference evidence="1 2" key="1">
    <citation type="journal article" date="2023" name="Microbiol. Spectr.">
        <title>Symbiosis of Carpenter Bees with Uncharacterized Lactic Acid Bacteria Showing NAD Auxotrophy.</title>
        <authorList>
            <person name="Kawasaki S."/>
            <person name="Ozawa K."/>
            <person name="Mori T."/>
            <person name="Yamamoto A."/>
            <person name="Ito M."/>
            <person name="Ohkuma M."/>
            <person name="Sakamoto M."/>
            <person name="Matsutani M."/>
        </authorList>
    </citation>
    <scope>NUCLEOTIDE SEQUENCE [LARGE SCALE GENOMIC DNA]</scope>
    <source>
        <strain evidence="1 2">Kim32-2</strain>
    </source>
</reference>
<evidence type="ECO:0000313" key="1">
    <source>
        <dbReference type="EMBL" id="BDR61121.1"/>
    </source>
</evidence>
<sequence length="48" mass="5743">MQKYERFEAFIVLFIKQAFRFLENIGIVRFLNKNVVERLGIIHVCVSI</sequence>
<accession>A0ABM8BII4</accession>
<keyword evidence="2" id="KW-1185">Reference proteome</keyword>
<evidence type="ECO:0000313" key="2">
    <source>
        <dbReference type="Proteomes" id="UP001321741"/>
    </source>
</evidence>
<dbReference type="Proteomes" id="UP001321741">
    <property type="component" value="Chromosome"/>
</dbReference>
<protein>
    <recommendedName>
        <fullName evidence="3">Transposase</fullName>
    </recommendedName>
</protein>
<evidence type="ECO:0008006" key="3">
    <source>
        <dbReference type="Google" id="ProtNLM"/>
    </source>
</evidence>
<organism evidence="1 2">
    <name type="scientific">Lactobacillus xylocopicola</name>
    <dbReference type="NCBI Taxonomy" id="2976676"/>
    <lineage>
        <taxon>Bacteria</taxon>
        <taxon>Bacillati</taxon>
        <taxon>Bacillota</taxon>
        <taxon>Bacilli</taxon>
        <taxon>Lactobacillales</taxon>
        <taxon>Lactobacillaceae</taxon>
        <taxon>Lactobacillus</taxon>
    </lineage>
</organism>
<name>A0ABM8BII4_9LACO</name>
<dbReference type="EMBL" id="AP026803">
    <property type="protein sequence ID" value="BDR61121.1"/>
    <property type="molecule type" value="Genomic_DNA"/>
</dbReference>
<proteinExistence type="predicted"/>
<gene>
    <name evidence="1" type="ORF">KIM322_13820</name>
</gene>